<dbReference type="AlphaFoldDB" id="A0A4P6EPL7"/>
<protein>
    <recommendedName>
        <fullName evidence="9">Energy-coupling factor transporter transmembrane protein EcfT</fullName>
    </recommendedName>
</protein>
<dbReference type="InterPro" id="IPR003339">
    <property type="entry name" value="ABC/ECF_trnsptr_transmembrane"/>
</dbReference>
<evidence type="ECO:0000256" key="4">
    <source>
        <dbReference type="ARBA" id="ARBA00023136"/>
    </source>
</evidence>
<keyword evidence="2 5" id="KW-0812">Transmembrane</keyword>
<dbReference type="EMBL" id="CP035495">
    <property type="protein sequence ID" value="QAY63319.1"/>
    <property type="molecule type" value="Genomic_DNA"/>
</dbReference>
<dbReference type="OrthoDB" id="5187293at2"/>
<feature type="signal peptide" evidence="6">
    <location>
        <begin position="1"/>
        <end position="34"/>
    </location>
</feature>
<dbReference type="PANTHER" id="PTHR33514:SF15">
    <property type="entry name" value="COBALT TRANSPORT PROTEIN"/>
    <property type="match status" value="1"/>
</dbReference>
<dbReference type="KEGG" id="xyl:ET495_08735"/>
<evidence type="ECO:0000313" key="7">
    <source>
        <dbReference type="EMBL" id="QAY63319.1"/>
    </source>
</evidence>
<proteinExistence type="predicted"/>
<organism evidence="7 8">
    <name type="scientific">Xylanimonas allomyrinae</name>
    <dbReference type="NCBI Taxonomy" id="2509459"/>
    <lineage>
        <taxon>Bacteria</taxon>
        <taxon>Bacillati</taxon>
        <taxon>Actinomycetota</taxon>
        <taxon>Actinomycetes</taxon>
        <taxon>Micrococcales</taxon>
        <taxon>Promicromonosporaceae</taxon>
        <taxon>Xylanimonas</taxon>
    </lineage>
</organism>
<dbReference type="Proteomes" id="UP000291758">
    <property type="component" value="Chromosome"/>
</dbReference>
<feature type="transmembrane region" description="Helical" evidence="5">
    <location>
        <begin position="289"/>
        <end position="306"/>
    </location>
</feature>
<dbReference type="PANTHER" id="PTHR33514">
    <property type="entry name" value="PROTEIN ABCI12, CHLOROPLASTIC"/>
    <property type="match status" value="1"/>
</dbReference>
<keyword evidence="4 5" id="KW-0472">Membrane</keyword>
<feature type="transmembrane region" description="Helical" evidence="5">
    <location>
        <begin position="427"/>
        <end position="446"/>
    </location>
</feature>
<feature type="transmembrane region" description="Helical" evidence="5">
    <location>
        <begin position="466"/>
        <end position="483"/>
    </location>
</feature>
<reference evidence="7 8" key="1">
    <citation type="submission" date="2019-01" db="EMBL/GenBank/DDBJ databases">
        <title>Genome sequencing of strain 2JSPR-7.</title>
        <authorList>
            <person name="Heo J."/>
            <person name="Kim S.-J."/>
            <person name="Kim J.-S."/>
            <person name="Hong S.-B."/>
            <person name="Kwon S.-W."/>
        </authorList>
    </citation>
    <scope>NUCLEOTIDE SEQUENCE [LARGE SCALE GENOMIC DNA]</scope>
    <source>
        <strain evidence="7 8">2JSPR-7</strain>
    </source>
</reference>
<keyword evidence="8" id="KW-1185">Reference proteome</keyword>
<name>A0A4P6EPL7_9MICO</name>
<dbReference type="GO" id="GO:0005886">
    <property type="term" value="C:plasma membrane"/>
    <property type="evidence" value="ECO:0007669"/>
    <property type="project" value="TreeGrafter"/>
</dbReference>
<feature type="transmembrane region" description="Helical" evidence="5">
    <location>
        <begin position="226"/>
        <end position="247"/>
    </location>
</feature>
<feature type="transmembrane region" description="Helical" evidence="5">
    <location>
        <begin position="503"/>
        <end position="520"/>
    </location>
</feature>
<feature type="chain" id="PRO_5039414205" description="Energy-coupling factor transporter transmembrane protein EcfT" evidence="6">
    <location>
        <begin position="35"/>
        <end position="526"/>
    </location>
</feature>
<feature type="transmembrane region" description="Helical" evidence="5">
    <location>
        <begin position="401"/>
        <end position="421"/>
    </location>
</feature>
<keyword evidence="6" id="KW-0732">Signal</keyword>
<evidence type="ECO:0000256" key="6">
    <source>
        <dbReference type="SAM" id="SignalP"/>
    </source>
</evidence>
<evidence type="ECO:0000256" key="2">
    <source>
        <dbReference type="ARBA" id="ARBA00022692"/>
    </source>
</evidence>
<comment type="subcellular location">
    <subcellularLocation>
        <location evidence="1">Membrane</location>
        <topology evidence="1">Multi-pass membrane protein</topology>
    </subcellularLocation>
</comment>
<evidence type="ECO:0008006" key="9">
    <source>
        <dbReference type="Google" id="ProtNLM"/>
    </source>
</evidence>
<keyword evidence="3 5" id="KW-1133">Transmembrane helix</keyword>
<evidence type="ECO:0000256" key="5">
    <source>
        <dbReference type="SAM" id="Phobius"/>
    </source>
</evidence>
<feature type="transmembrane region" description="Helical" evidence="5">
    <location>
        <begin position="182"/>
        <end position="214"/>
    </location>
</feature>
<gene>
    <name evidence="7" type="ORF">ET495_08735</name>
</gene>
<evidence type="ECO:0000256" key="1">
    <source>
        <dbReference type="ARBA" id="ARBA00004141"/>
    </source>
</evidence>
<evidence type="ECO:0000313" key="8">
    <source>
        <dbReference type="Proteomes" id="UP000291758"/>
    </source>
</evidence>
<dbReference type="Pfam" id="PF02361">
    <property type="entry name" value="CbiQ"/>
    <property type="match status" value="1"/>
</dbReference>
<sequence>MTAARSIGRRLPAAASLLLLAACSATPASSPSPAGPPSGDDDVAACTDAGDVWLVVAAEDGTRLADQCVGTPATGTAALDAAGLDVARDASGFICAVGGEPAQCPAAFDGRFWQYYTATPGGEWAFATAGSDEAVPAPGTIEGWCYGSACTPPEIADVTAPPPRADEVGAARPGRELHPGAWWAWAAGAAAAVSLTTHALLAALVAAAAGAVALRRRPADGARRTWWLYVSLGAAIVVVRLVLQAVLGVNRAGTVLFTLPRVPLPTWAAGIRLGGPVTVDGMALALGDGLRLAVIVMCVGAAAVLASPRRALRALPAALGEATTAMAIALTVAPQLLDSAARVRRARRLRGSTPGRARLLRSLVLPVLGDAIDRSVSIAAAMEARGYGATLDARRVPAATAGLTAAALGLLGFGAVAVLGLPGAGAAGTACLVAGGVCSAAAMTLARRRLAVTRYRPTPWTRRESAVAASGTATFAVAAWALATDPAVMRPTSPALWPAPTPAMLAVPLLVACALAWTAAPAQEAR</sequence>
<evidence type="ECO:0000256" key="3">
    <source>
        <dbReference type="ARBA" id="ARBA00022989"/>
    </source>
</evidence>
<accession>A0A4P6EPL7</accession>
<dbReference type="PROSITE" id="PS51257">
    <property type="entry name" value="PROKAR_LIPOPROTEIN"/>
    <property type="match status" value="1"/>
</dbReference>
<dbReference type="RefSeq" id="WP_129204297.1">
    <property type="nucleotide sequence ID" value="NZ_CP035495.1"/>
</dbReference>